<dbReference type="SUPFAM" id="SSF52833">
    <property type="entry name" value="Thioredoxin-like"/>
    <property type="match status" value="1"/>
</dbReference>
<evidence type="ECO:0000313" key="4">
    <source>
        <dbReference type="Proteomes" id="UP000000689"/>
    </source>
</evidence>
<proteinExistence type="inferred from homology"/>
<dbReference type="CDD" id="cd03062">
    <property type="entry name" value="TRX_Fd_Sucrase"/>
    <property type="match status" value="1"/>
</dbReference>
<evidence type="ECO:0000256" key="2">
    <source>
        <dbReference type="ARBA" id="ARBA00040895"/>
    </source>
</evidence>
<dbReference type="STRING" id="1071378.G0W9J2"/>
<dbReference type="GeneID" id="11494957"/>
<dbReference type="EMBL" id="HE580270">
    <property type="protein sequence ID" value="CCD24453.1"/>
    <property type="molecule type" value="Genomic_DNA"/>
</dbReference>
<keyword evidence="4" id="KW-1185">Reference proteome</keyword>
<name>G0W9J2_NAUDC</name>
<dbReference type="Pfam" id="PF06999">
    <property type="entry name" value="Suc_Fer-like"/>
    <property type="match status" value="1"/>
</dbReference>
<accession>G0W9J2</accession>
<dbReference type="GO" id="GO:0045454">
    <property type="term" value="P:cell redox homeostasis"/>
    <property type="evidence" value="ECO:0007669"/>
    <property type="project" value="EnsemblFungi"/>
</dbReference>
<organism evidence="3 4">
    <name type="scientific">Naumovozyma dairenensis (strain ATCC 10597 / BCRC 20456 / CBS 421 / NBRC 0211 / NRRL Y-12639)</name>
    <name type="common">Saccharomyces dairenensis</name>
    <dbReference type="NCBI Taxonomy" id="1071378"/>
    <lineage>
        <taxon>Eukaryota</taxon>
        <taxon>Fungi</taxon>
        <taxon>Dikarya</taxon>
        <taxon>Ascomycota</taxon>
        <taxon>Saccharomycotina</taxon>
        <taxon>Saccharomycetes</taxon>
        <taxon>Saccharomycetales</taxon>
        <taxon>Saccharomycetaceae</taxon>
        <taxon>Naumovozyma</taxon>
    </lineage>
</organism>
<dbReference type="PANTHER" id="PTHR31902:SF7">
    <property type="entry name" value="ALTERED INHERITANCE OF MITOCHONDRIA PROTEIN 32"/>
    <property type="match status" value="1"/>
</dbReference>
<dbReference type="AlphaFoldDB" id="G0W9J2"/>
<reference evidence="3 4" key="1">
    <citation type="journal article" date="2011" name="Proc. Natl. Acad. Sci. U.S.A.">
        <title>Evolutionary erosion of yeast sex chromosomes by mating-type switching accidents.</title>
        <authorList>
            <person name="Gordon J.L."/>
            <person name="Armisen D."/>
            <person name="Proux-Wera E."/>
            <person name="Oheigeartaigh S.S."/>
            <person name="Byrne K.P."/>
            <person name="Wolfe K.H."/>
        </authorList>
    </citation>
    <scope>NUCLEOTIDE SEQUENCE [LARGE SCALE GENOMIC DNA]</scope>
    <source>
        <strain evidence="4">ATCC 10597 / BCRC 20456 / CBS 421 / NBRC 0211 / NRRL Y-12639</strain>
    </source>
</reference>
<dbReference type="eggNOG" id="ENOG502QS3W">
    <property type="taxonomic scope" value="Eukaryota"/>
</dbReference>
<dbReference type="Proteomes" id="UP000000689">
    <property type="component" value="Chromosome 4"/>
</dbReference>
<evidence type="ECO:0000256" key="1">
    <source>
        <dbReference type="ARBA" id="ARBA00038208"/>
    </source>
</evidence>
<dbReference type="PANTHER" id="PTHR31902">
    <property type="entry name" value="ACTIN PATCHES DISTAL PROTEIN 1"/>
    <property type="match status" value="1"/>
</dbReference>
<protein>
    <recommendedName>
        <fullName evidence="2">Altered inheritance of mitochondria protein 32</fullName>
    </recommendedName>
</protein>
<dbReference type="RefSeq" id="XP_003669696.1">
    <property type="nucleotide sequence ID" value="XM_003669648.1"/>
</dbReference>
<evidence type="ECO:0000313" key="3">
    <source>
        <dbReference type="EMBL" id="CCD24453.1"/>
    </source>
</evidence>
<dbReference type="OrthoDB" id="10253744at2759"/>
<dbReference type="InterPro" id="IPR036249">
    <property type="entry name" value="Thioredoxin-like_sf"/>
</dbReference>
<dbReference type="HOGENOM" id="CLU_044499_1_0_1"/>
<dbReference type="GO" id="GO:0005758">
    <property type="term" value="C:mitochondrial intermembrane space"/>
    <property type="evidence" value="ECO:0007669"/>
    <property type="project" value="EnsemblFungi"/>
</dbReference>
<dbReference type="OMA" id="IPEMKIY"/>
<dbReference type="GO" id="GO:0005759">
    <property type="term" value="C:mitochondrial matrix"/>
    <property type="evidence" value="ECO:0007669"/>
    <property type="project" value="EnsemblFungi"/>
</dbReference>
<comment type="similarity">
    <text evidence="1">Belongs to the AIM32 family.</text>
</comment>
<dbReference type="GO" id="GO:0065003">
    <property type="term" value="P:protein-containing complex assembly"/>
    <property type="evidence" value="ECO:0007669"/>
    <property type="project" value="EnsemblFungi"/>
</dbReference>
<dbReference type="KEGG" id="ndi:NDAI_0D01390"/>
<sequence>MLKPIFRNSSNVNVLRIRKSLHTKYSIISVPTIIQTKEVKDYERDINECKLCDKENKLESCLPANAKGFGLIPAYNRHVLLISPIGVSGFQWCSNLKMDGLSWPFNVIKQLQDSFRFENEGNDILINAISLQNHTWGELKLSKNENICHVLVLPDYKIYKIKKDKVEVDKFIQFLKCKPNDNMPVLWKNYEECLKDWIFICGHQQRDERCGIIGHELVPLFEKYYGDKKNIAIISHIGGHKYAGNVIYYNQIKNDDKNKELADCLWFGKVLPPNLKTLCDSLENKKIIKELYRGGVSMQK</sequence>
<dbReference type="InterPro" id="IPR009737">
    <property type="entry name" value="Aim32/Apd1-like"/>
</dbReference>
<gene>
    <name evidence="3" type="primary">NDAI0D01390</name>
    <name evidence="3" type="ordered locus">NDAI_0D01390</name>
</gene>